<dbReference type="EMBL" id="JBBKZU010000011">
    <property type="protein sequence ID" value="MEJ8813982.1"/>
    <property type="molecule type" value="Genomic_DNA"/>
</dbReference>
<accession>A0ABU8VJY7</accession>
<keyword evidence="5" id="KW-1185">Reference proteome</keyword>
<reference evidence="4 5" key="1">
    <citation type="submission" date="2024-03" db="EMBL/GenBank/DDBJ databases">
        <title>Novel species of the genus Variovorax.</title>
        <authorList>
            <person name="Liu Q."/>
            <person name="Xin Y.-H."/>
        </authorList>
    </citation>
    <scope>NUCLEOTIDE SEQUENCE [LARGE SCALE GENOMIC DNA]</scope>
    <source>
        <strain evidence="4 5">KACC 18899</strain>
    </source>
</reference>
<feature type="domain" description="Beta-lactamase-related" evidence="3">
    <location>
        <begin position="81"/>
        <end position="343"/>
    </location>
</feature>
<name>A0ABU8VJY7_9BURK</name>
<keyword evidence="2" id="KW-0732">Signal</keyword>
<dbReference type="EC" id="3.-.-.-" evidence="4"/>
<dbReference type="Gene3D" id="3.40.710.10">
    <property type="entry name" value="DD-peptidase/beta-lactamase superfamily"/>
    <property type="match status" value="1"/>
</dbReference>
<gene>
    <name evidence="4" type="ORF">WKW77_23045</name>
</gene>
<evidence type="ECO:0000256" key="2">
    <source>
        <dbReference type="SAM" id="SignalP"/>
    </source>
</evidence>
<dbReference type="RefSeq" id="WP_340359215.1">
    <property type="nucleotide sequence ID" value="NZ_JBBKZU010000011.1"/>
</dbReference>
<dbReference type="Proteomes" id="UP001365846">
    <property type="component" value="Unassembled WGS sequence"/>
</dbReference>
<keyword evidence="4" id="KW-0378">Hydrolase</keyword>
<dbReference type="InterPro" id="IPR050789">
    <property type="entry name" value="Diverse_Enzym_Activities"/>
</dbReference>
<dbReference type="GO" id="GO:0016787">
    <property type="term" value="F:hydrolase activity"/>
    <property type="evidence" value="ECO:0007669"/>
    <property type="project" value="UniProtKB-KW"/>
</dbReference>
<dbReference type="SUPFAM" id="SSF56601">
    <property type="entry name" value="beta-lactamase/transpeptidase-like"/>
    <property type="match status" value="1"/>
</dbReference>
<dbReference type="Pfam" id="PF00144">
    <property type="entry name" value="Beta-lactamase"/>
    <property type="match status" value="1"/>
</dbReference>
<dbReference type="PROSITE" id="PS51257">
    <property type="entry name" value="PROKAR_LIPOPROTEIN"/>
    <property type="match status" value="1"/>
</dbReference>
<feature type="signal peptide" evidence="2">
    <location>
        <begin position="1"/>
        <end position="25"/>
    </location>
</feature>
<feature type="region of interest" description="Disordered" evidence="1">
    <location>
        <begin position="395"/>
        <end position="415"/>
    </location>
</feature>
<dbReference type="PANTHER" id="PTHR43283">
    <property type="entry name" value="BETA-LACTAMASE-RELATED"/>
    <property type="match status" value="1"/>
</dbReference>
<protein>
    <submittedName>
        <fullName evidence="4">Serine hydrolase</fullName>
        <ecNumber evidence="4">3.-.-.-</ecNumber>
    </submittedName>
</protein>
<evidence type="ECO:0000313" key="4">
    <source>
        <dbReference type="EMBL" id="MEJ8813982.1"/>
    </source>
</evidence>
<evidence type="ECO:0000259" key="3">
    <source>
        <dbReference type="Pfam" id="PF00144"/>
    </source>
</evidence>
<sequence length="415" mass="44686">MKAAARRPLAAACATALASVLAACAAQGDGNSAAPPSAAASGLAQAVADFPSATPEALGVDSAQLVRMSEWIRKDKLDVRSLLVVKDGKLVFERYSNGLTREHNYELYSVTKTITALTFGVLEGEGRIAVGDKAAAWIGRAHPEFTGQLADKKDISLGNLMAMSSGLLYKQVEGSDPLYFQAPNRLQVALGTTPRIPPATRFEYTDANPVLVGASIAVASGQREDAYAEQRLFKPLGMRNYKWTGADQTGTVSGGWGLRLRAVDMAKLGQLMLDDGRWQGQQVVPAAWIRRMSTPQAGATARDYGYYTWINHIVESEPEFGAMGFKGQFITVLPEEKAVVVMTAILPTDGGLRTGTYLNMYRRMVNDYILPSMQTLPRPQPSVAAQQALEKELALASQSRGVPGTDLAFNDGPER</sequence>
<dbReference type="PANTHER" id="PTHR43283:SF7">
    <property type="entry name" value="BETA-LACTAMASE-RELATED DOMAIN-CONTAINING PROTEIN"/>
    <property type="match status" value="1"/>
</dbReference>
<evidence type="ECO:0000256" key="1">
    <source>
        <dbReference type="SAM" id="MobiDB-lite"/>
    </source>
</evidence>
<comment type="caution">
    <text evidence="4">The sequence shown here is derived from an EMBL/GenBank/DDBJ whole genome shotgun (WGS) entry which is preliminary data.</text>
</comment>
<evidence type="ECO:0000313" key="5">
    <source>
        <dbReference type="Proteomes" id="UP001365846"/>
    </source>
</evidence>
<feature type="chain" id="PRO_5045845429" evidence="2">
    <location>
        <begin position="26"/>
        <end position="415"/>
    </location>
</feature>
<organism evidence="4 5">
    <name type="scientific">Variovorax ureilyticus</name>
    <dbReference type="NCBI Taxonomy" id="1836198"/>
    <lineage>
        <taxon>Bacteria</taxon>
        <taxon>Pseudomonadati</taxon>
        <taxon>Pseudomonadota</taxon>
        <taxon>Betaproteobacteria</taxon>
        <taxon>Burkholderiales</taxon>
        <taxon>Comamonadaceae</taxon>
        <taxon>Variovorax</taxon>
    </lineage>
</organism>
<dbReference type="InterPro" id="IPR012338">
    <property type="entry name" value="Beta-lactam/transpept-like"/>
</dbReference>
<proteinExistence type="predicted"/>
<dbReference type="InterPro" id="IPR001466">
    <property type="entry name" value="Beta-lactam-related"/>
</dbReference>